<proteinExistence type="predicted"/>
<sequence length="112" mass="12834">MILSKPVTELTLEDQEDLVAIRGSKVEPNTTNSADPSAEKENGEAEEEDEENDGERMTTRYGDKDKLFRKLLHALCSTLKRANKHDRVIKRILDALPNKTPDSRRLSHRSYR</sequence>
<dbReference type="AlphaFoldDB" id="A0A9P6IJ65"/>
<dbReference type="Proteomes" id="UP000749646">
    <property type="component" value="Unassembled WGS sequence"/>
</dbReference>
<gene>
    <name evidence="2" type="ORF">BGZ65_000625</name>
</gene>
<evidence type="ECO:0000313" key="3">
    <source>
        <dbReference type="Proteomes" id="UP000749646"/>
    </source>
</evidence>
<reference evidence="2" key="1">
    <citation type="journal article" date="2020" name="Fungal Divers.">
        <title>Resolving the Mortierellaceae phylogeny through synthesis of multi-gene phylogenetics and phylogenomics.</title>
        <authorList>
            <person name="Vandepol N."/>
            <person name="Liber J."/>
            <person name="Desiro A."/>
            <person name="Na H."/>
            <person name="Kennedy M."/>
            <person name="Barry K."/>
            <person name="Grigoriev I.V."/>
            <person name="Miller A.N."/>
            <person name="O'Donnell K."/>
            <person name="Stajich J.E."/>
            <person name="Bonito G."/>
        </authorList>
    </citation>
    <scope>NUCLEOTIDE SEQUENCE</scope>
    <source>
        <strain evidence="2">MES-2147</strain>
    </source>
</reference>
<evidence type="ECO:0000313" key="2">
    <source>
        <dbReference type="EMBL" id="KAF9915696.1"/>
    </source>
</evidence>
<evidence type="ECO:0000256" key="1">
    <source>
        <dbReference type="SAM" id="MobiDB-lite"/>
    </source>
</evidence>
<organism evidence="2 3">
    <name type="scientific">Modicella reniformis</name>
    <dbReference type="NCBI Taxonomy" id="1440133"/>
    <lineage>
        <taxon>Eukaryota</taxon>
        <taxon>Fungi</taxon>
        <taxon>Fungi incertae sedis</taxon>
        <taxon>Mucoromycota</taxon>
        <taxon>Mortierellomycotina</taxon>
        <taxon>Mortierellomycetes</taxon>
        <taxon>Mortierellales</taxon>
        <taxon>Mortierellaceae</taxon>
        <taxon>Modicella</taxon>
    </lineage>
</organism>
<protein>
    <submittedName>
        <fullName evidence="2">Uncharacterized protein</fullName>
    </submittedName>
</protein>
<feature type="region of interest" description="Disordered" evidence="1">
    <location>
        <begin position="21"/>
        <end position="61"/>
    </location>
</feature>
<comment type="caution">
    <text evidence="2">The sequence shown here is derived from an EMBL/GenBank/DDBJ whole genome shotgun (WGS) entry which is preliminary data.</text>
</comment>
<dbReference type="EMBL" id="JAAAHW010012117">
    <property type="protein sequence ID" value="KAF9915696.1"/>
    <property type="molecule type" value="Genomic_DNA"/>
</dbReference>
<feature type="compositionally biased region" description="Acidic residues" evidence="1">
    <location>
        <begin position="44"/>
        <end position="53"/>
    </location>
</feature>
<accession>A0A9P6IJ65</accession>
<keyword evidence="3" id="KW-1185">Reference proteome</keyword>
<name>A0A9P6IJ65_9FUNG</name>